<comment type="caution">
    <text evidence="2">The sequence shown here is derived from an EMBL/GenBank/DDBJ whole genome shotgun (WGS) entry which is preliminary data.</text>
</comment>
<dbReference type="EMBL" id="JABSTU010000007">
    <property type="protein sequence ID" value="KAH8026346.1"/>
    <property type="molecule type" value="Genomic_DNA"/>
</dbReference>
<name>A0A9J6DWS1_RHIMP</name>
<feature type="compositionally biased region" description="Basic and acidic residues" evidence="1">
    <location>
        <begin position="198"/>
        <end position="215"/>
    </location>
</feature>
<evidence type="ECO:0000313" key="3">
    <source>
        <dbReference type="Proteomes" id="UP000821866"/>
    </source>
</evidence>
<evidence type="ECO:0008006" key="4">
    <source>
        <dbReference type="Google" id="ProtNLM"/>
    </source>
</evidence>
<accession>A0A9J6DWS1</accession>
<feature type="compositionally biased region" description="Basic and acidic residues" evidence="1">
    <location>
        <begin position="99"/>
        <end position="113"/>
    </location>
</feature>
<feature type="compositionally biased region" description="Polar residues" evidence="1">
    <location>
        <begin position="77"/>
        <end position="86"/>
    </location>
</feature>
<organism evidence="2 3">
    <name type="scientific">Rhipicephalus microplus</name>
    <name type="common">Cattle tick</name>
    <name type="synonym">Boophilus microplus</name>
    <dbReference type="NCBI Taxonomy" id="6941"/>
    <lineage>
        <taxon>Eukaryota</taxon>
        <taxon>Metazoa</taxon>
        <taxon>Ecdysozoa</taxon>
        <taxon>Arthropoda</taxon>
        <taxon>Chelicerata</taxon>
        <taxon>Arachnida</taxon>
        <taxon>Acari</taxon>
        <taxon>Parasitiformes</taxon>
        <taxon>Ixodida</taxon>
        <taxon>Ixodoidea</taxon>
        <taxon>Ixodidae</taxon>
        <taxon>Rhipicephalinae</taxon>
        <taxon>Rhipicephalus</taxon>
        <taxon>Boophilus</taxon>
    </lineage>
</organism>
<sequence>MSKPVPNFLTVAGHRIMLEYRGLRRVCARCSEVGHMASACSTPYCMWRGSFGHDTEGCEAECRRGPLTGTIAHAARSCQTGGTQPHSSRDTWVVDTSASEEKSSSEREAKSDEVGQAALSTKDHDFPPLQRGTSCEAIFDDNPIQSRGHYVLPSEISSTAPGPSLHAAADAGSREGTSPEIIYGPGLKKRHQCRSRRRPMDGTKPENTGRAESAKRAGCHSRPLEGSSDSDAASRKKPKKSRKGSVGDGLPTLQATKQRDHDRRRLAFLLSPLSSVCFARYGP</sequence>
<feature type="region of interest" description="Disordered" evidence="1">
    <location>
        <begin position="154"/>
        <end position="262"/>
    </location>
</feature>
<protein>
    <recommendedName>
        <fullName evidence="4">CCHC-type domain-containing protein</fullName>
    </recommendedName>
</protein>
<reference evidence="2" key="1">
    <citation type="journal article" date="2020" name="Cell">
        <title>Large-Scale Comparative Analyses of Tick Genomes Elucidate Their Genetic Diversity and Vector Capacities.</title>
        <authorList>
            <consortium name="Tick Genome and Microbiome Consortium (TIGMIC)"/>
            <person name="Jia N."/>
            <person name="Wang J."/>
            <person name="Shi W."/>
            <person name="Du L."/>
            <person name="Sun Y."/>
            <person name="Zhan W."/>
            <person name="Jiang J.F."/>
            <person name="Wang Q."/>
            <person name="Zhang B."/>
            <person name="Ji P."/>
            <person name="Bell-Sakyi L."/>
            <person name="Cui X.M."/>
            <person name="Yuan T.T."/>
            <person name="Jiang B.G."/>
            <person name="Yang W.F."/>
            <person name="Lam T.T."/>
            <person name="Chang Q.C."/>
            <person name="Ding S.J."/>
            <person name="Wang X.J."/>
            <person name="Zhu J.G."/>
            <person name="Ruan X.D."/>
            <person name="Zhao L."/>
            <person name="Wei J.T."/>
            <person name="Ye R.Z."/>
            <person name="Que T.C."/>
            <person name="Du C.H."/>
            <person name="Zhou Y.H."/>
            <person name="Cheng J.X."/>
            <person name="Dai P.F."/>
            <person name="Guo W.B."/>
            <person name="Han X.H."/>
            <person name="Huang E.J."/>
            <person name="Li L.F."/>
            <person name="Wei W."/>
            <person name="Gao Y.C."/>
            <person name="Liu J.Z."/>
            <person name="Shao H.Z."/>
            <person name="Wang X."/>
            <person name="Wang C.C."/>
            <person name="Yang T.C."/>
            <person name="Huo Q.B."/>
            <person name="Li W."/>
            <person name="Chen H.Y."/>
            <person name="Chen S.E."/>
            <person name="Zhou L.G."/>
            <person name="Ni X.B."/>
            <person name="Tian J.H."/>
            <person name="Sheng Y."/>
            <person name="Liu T."/>
            <person name="Pan Y.S."/>
            <person name="Xia L.Y."/>
            <person name="Li J."/>
            <person name="Zhao F."/>
            <person name="Cao W.C."/>
        </authorList>
    </citation>
    <scope>NUCLEOTIDE SEQUENCE</scope>
    <source>
        <strain evidence="2">Rmic-2018</strain>
    </source>
</reference>
<dbReference type="AlphaFoldDB" id="A0A9J6DWS1"/>
<evidence type="ECO:0000256" key="1">
    <source>
        <dbReference type="SAM" id="MobiDB-lite"/>
    </source>
</evidence>
<evidence type="ECO:0000313" key="2">
    <source>
        <dbReference type="EMBL" id="KAH8026346.1"/>
    </source>
</evidence>
<feature type="compositionally biased region" description="Basic residues" evidence="1">
    <location>
        <begin position="187"/>
        <end position="197"/>
    </location>
</feature>
<dbReference type="Proteomes" id="UP000821866">
    <property type="component" value="Unassembled WGS sequence"/>
</dbReference>
<gene>
    <name evidence="2" type="ORF">HPB51_020052</name>
</gene>
<proteinExistence type="predicted"/>
<keyword evidence="3" id="KW-1185">Reference proteome</keyword>
<reference evidence="2" key="2">
    <citation type="submission" date="2021-09" db="EMBL/GenBank/DDBJ databases">
        <authorList>
            <person name="Jia N."/>
            <person name="Wang J."/>
            <person name="Shi W."/>
            <person name="Du L."/>
            <person name="Sun Y."/>
            <person name="Zhan W."/>
            <person name="Jiang J."/>
            <person name="Wang Q."/>
            <person name="Zhang B."/>
            <person name="Ji P."/>
            <person name="Sakyi L.B."/>
            <person name="Cui X."/>
            <person name="Yuan T."/>
            <person name="Jiang B."/>
            <person name="Yang W."/>
            <person name="Lam T.T.-Y."/>
            <person name="Chang Q."/>
            <person name="Ding S."/>
            <person name="Wang X."/>
            <person name="Zhu J."/>
            <person name="Ruan X."/>
            <person name="Zhao L."/>
            <person name="Wei J."/>
            <person name="Que T."/>
            <person name="Du C."/>
            <person name="Cheng J."/>
            <person name="Dai P."/>
            <person name="Han X."/>
            <person name="Huang E."/>
            <person name="Gao Y."/>
            <person name="Liu J."/>
            <person name="Shao H."/>
            <person name="Ye R."/>
            <person name="Li L."/>
            <person name="Wei W."/>
            <person name="Wang X."/>
            <person name="Wang C."/>
            <person name="Huo Q."/>
            <person name="Li W."/>
            <person name="Guo W."/>
            <person name="Chen H."/>
            <person name="Chen S."/>
            <person name="Zhou L."/>
            <person name="Zhou L."/>
            <person name="Ni X."/>
            <person name="Tian J."/>
            <person name="Zhou Y."/>
            <person name="Sheng Y."/>
            <person name="Liu T."/>
            <person name="Pan Y."/>
            <person name="Xia L."/>
            <person name="Li J."/>
            <person name="Zhao F."/>
            <person name="Cao W."/>
        </authorList>
    </citation>
    <scope>NUCLEOTIDE SEQUENCE</scope>
    <source>
        <strain evidence="2">Rmic-2018</strain>
        <tissue evidence="2">Larvae</tissue>
    </source>
</reference>
<feature type="region of interest" description="Disordered" evidence="1">
    <location>
        <begin position="77"/>
        <end position="134"/>
    </location>
</feature>